<proteinExistence type="predicted"/>
<dbReference type="RefSeq" id="WP_187778487.1">
    <property type="nucleotide sequence ID" value="NZ_JACTUZ010000035.1"/>
</dbReference>
<organism evidence="1 2">
    <name type="scientific">Pseudoroseomonas ludipueritiae</name>
    <dbReference type="NCBI Taxonomy" id="198093"/>
    <lineage>
        <taxon>Bacteria</taxon>
        <taxon>Pseudomonadati</taxon>
        <taxon>Pseudomonadota</taxon>
        <taxon>Alphaproteobacteria</taxon>
        <taxon>Acetobacterales</taxon>
        <taxon>Acetobacteraceae</taxon>
        <taxon>Pseudoroseomonas</taxon>
    </lineage>
</organism>
<reference evidence="1 2" key="1">
    <citation type="journal article" date="2009" name="Int. J. Syst. Evol. Microbiol.">
        <title>Transfer of Teichococcus ludipueritiae and Muricoccus roseus to the genus Roseomonas, as Roseomonas ludipueritiae comb. nov. and Roseomonas rosea comb. nov., respectively, and emended description of the genus Roseomonas.</title>
        <authorList>
            <person name="Sanchez-Porro C."/>
            <person name="Gallego V."/>
            <person name="Busse H.J."/>
            <person name="Kampfer P."/>
            <person name="Ventosa A."/>
        </authorList>
    </citation>
    <scope>NUCLEOTIDE SEQUENCE [LARGE SCALE GENOMIC DNA]</scope>
    <source>
        <strain evidence="1 2">DSM 14915</strain>
    </source>
</reference>
<evidence type="ECO:0008006" key="3">
    <source>
        <dbReference type="Google" id="ProtNLM"/>
    </source>
</evidence>
<evidence type="ECO:0000313" key="1">
    <source>
        <dbReference type="EMBL" id="MBC9177356.1"/>
    </source>
</evidence>
<name>A0ABR7R6I4_9PROT</name>
<dbReference type="Proteomes" id="UP000603940">
    <property type="component" value="Unassembled WGS sequence"/>
</dbReference>
<protein>
    <recommendedName>
        <fullName evidence="3">Transposase</fullName>
    </recommendedName>
</protein>
<comment type="caution">
    <text evidence="1">The sequence shown here is derived from an EMBL/GenBank/DDBJ whole genome shotgun (WGS) entry which is preliminary data.</text>
</comment>
<sequence>MNKKLNARQAWQLRRSLANFRTSSPAVAREQRRFGAHMAVKVLVESSGIKPSKIYVLAGST</sequence>
<evidence type="ECO:0000313" key="2">
    <source>
        <dbReference type="Proteomes" id="UP000603940"/>
    </source>
</evidence>
<dbReference type="EMBL" id="JACTUZ010000035">
    <property type="protein sequence ID" value="MBC9177356.1"/>
    <property type="molecule type" value="Genomic_DNA"/>
</dbReference>
<keyword evidence="2" id="KW-1185">Reference proteome</keyword>
<gene>
    <name evidence="1" type="ORF">IBL25_10435</name>
</gene>
<accession>A0ABR7R6I4</accession>